<feature type="transmembrane region" description="Helical" evidence="1">
    <location>
        <begin position="21"/>
        <end position="41"/>
    </location>
</feature>
<evidence type="ECO:0000256" key="1">
    <source>
        <dbReference type="SAM" id="Phobius"/>
    </source>
</evidence>
<dbReference type="EMBL" id="CATOUU010000924">
    <property type="protein sequence ID" value="CAI9959830.1"/>
    <property type="molecule type" value="Genomic_DNA"/>
</dbReference>
<proteinExistence type="predicted"/>
<reference evidence="2" key="1">
    <citation type="submission" date="2023-06" db="EMBL/GenBank/DDBJ databases">
        <authorList>
            <person name="Kurt Z."/>
        </authorList>
    </citation>
    <scope>NUCLEOTIDE SEQUENCE</scope>
</reference>
<keyword evidence="1" id="KW-0812">Transmembrane</keyword>
<dbReference type="EMBL" id="CAXDID020000146">
    <property type="protein sequence ID" value="CAL6040715.1"/>
    <property type="molecule type" value="Genomic_DNA"/>
</dbReference>
<evidence type="ECO:0000313" key="4">
    <source>
        <dbReference type="Proteomes" id="UP001642409"/>
    </source>
</evidence>
<evidence type="ECO:0000313" key="3">
    <source>
        <dbReference type="EMBL" id="CAL6040715.1"/>
    </source>
</evidence>
<dbReference type="AlphaFoldDB" id="A0AA86UIN8"/>
<keyword evidence="4" id="KW-1185">Reference proteome</keyword>
<accession>A0AA86UIN8</accession>
<evidence type="ECO:0000313" key="2">
    <source>
        <dbReference type="EMBL" id="CAI9959830.1"/>
    </source>
</evidence>
<keyword evidence="1" id="KW-0472">Membrane</keyword>
<name>A0AA86UIN8_9EUKA</name>
<reference evidence="3 4" key="2">
    <citation type="submission" date="2024-07" db="EMBL/GenBank/DDBJ databases">
        <authorList>
            <person name="Akdeniz Z."/>
        </authorList>
    </citation>
    <scope>NUCLEOTIDE SEQUENCE [LARGE SCALE GENOMIC DNA]</scope>
</reference>
<keyword evidence="1" id="KW-1133">Transmembrane helix</keyword>
<organism evidence="2">
    <name type="scientific">Hexamita inflata</name>
    <dbReference type="NCBI Taxonomy" id="28002"/>
    <lineage>
        <taxon>Eukaryota</taxon>
        <taxon>Metamonada</taxon>
        <taxon>Diplomonadida</taxon>
        <taxon>Hexamitidae</taxon>
        <taxon>Hexamitinae</taxon>
        <taxon>Hexamita</taxon>
    </lineage>
</organism>
<protein>
    <submittedName>
        <fullName evidence="3">Hypothetical_protein</fullName>
    </submittedName>
</protein>
<sequence>MYQLNSTKKDKSLKHIIKARILLIIKTVLSQLTYVHQILLFQRAISYIQHKYFTNARQIINLGYLTQVHISVNCYLVNQGVCARIIRTQLISDVFQRISTIDQFVKFELGEKNETHRISGLSSNKVYIKKQLDVSEIQALDELSEYTYQIMNSSNVEDVHHKFQQIIKLWDLVKVSVHDEISVSRECKQRQRIVSMTVHEGQHGKTYNRYSKPLSSDTKIIKDLLLDYDKKGRKIIKPTVVYTVKGRERAKHDGKIK</sequence>
<comment type="caution">
    <text evidence="2">The sequence shown here is derived from an EMBL/GenBank/DDBJ whole genome shotgun (WGS) entry which is preliminary data.</text>
</comment>
<dbReference type="Proteomes" id="UP001642409">
    <property type="component" value="Unassembled WGS sequence"/>
</dbReference>
<gene>
    <name evidence="3" type="ORF">HINF_LOCUS38469</name>
    <name evidence="2" type="ORF">HINF_LOCUS47475</name>
</gene>